<name>A0A292PHE6_9PEZI</name>
<evidence type="ECO:0000259" key="1">
    <source>
        <dbReference type="Pfam" id="PF12770"/>
    </source>
</evidence>
<dbReference type="Pfam" id="PF12770">
    <property type="entry name" value="CHAT"/>
    <property type="match status" value="1"/>
</dbReference>
<feature type="non-terminal residue" evidence="2">
    <location>
        <position position="613"/>
    </location>
</feature>
<dbReference type="AlphaFoldDB" id="A0A292PHE6"/>
<feature type="domain" description="CHAT" evidence="1">
    <location>
        <begin position="299"/>
        <end position="612"/>
    </location>
</feature>
<reference evidence="2" key="1">
    <citation type="submission" date="2015-10" db="EMBL/GenBank/DDBJ databases">
        <authorList>
            <person name="Regsiter A."/>
            <person name="william w."/>
        </authorList>
    </citation>
    <scope>NUCLEOTIDE SEQUENCE</scope>
    <source>
        <strain evidence="2">Montdore</strain>
    </source>
</reference>
<feature type="non-terminal residue" evidence="2">
    <location>
        <position position="1"/>
    </location>
</feature>
<evidence type="ECO:0000313" key="3">
    <source>
        <dbReference type="Proteomes" id="UP001412239"/>
    </source>
</evidence>
<keyword evidence="3" id="KW-1185">Reference proteome</keyword>
<sequence>TPRDHPRRADVCALLGSRLESPFSQPHPGNDPNRSLRLYIEAHGCRTSPPRVRIRAARKAASLLYSARKYRESISILEDAVNLIPSVDLRFLKRDDQQHMLSEISGLASIAASVALQAGRDAYDSLKILELGRGIIMGFLIDSRSDVSDLKTDHPLTFDRFHRLRVEIGSPADGISSASEETPNQRQNRAISRRWVAANEMEEILRYIRGLPGYAGFLLPPTQDAMMKMAVNGPIVVFNCTVYRSDAIIVTTSAITSLELPKLLYDETVRRMKELASFGGGNWKKQGQDNKKMKDLLIWLWGAAVGPVFDHLESNGILIGEGIGGTNLNRILWIGVGQLSIAPFHAAGDHSRGSTRNTLSRAISTYIPTIKALTYARQTKLRLFEEYGAAVSPERFKKAKILIERNPRLLLVPMPETPGAGDLPGVQKEVLHILDLAAGGPVETTLLRKPTPVEVLKEVSHHEIVHFACHGVSNINNPSDSHLILFNQDRDKADNLRARDISNLVAQNAQIAYLSACSSAKNSSDDLGDEAIHPASAFQLAGFSHTLANLWDTDDVAACEVASDFYDLLLKNRGHCDDDHQLVSAAFHKSVKKVRDRIPGKPLIWAPFIHTGA</sequence>
<gene>
    <name evidence="2" type="ORF">GSTUAT00009227001</name>
</gene>
<accession>A0A292PHE6</accession>
<proteinExistence type="predicted"/>
<evidence type="ECO:0000313" key="2">
    <source>
        <dbReference type="EMBL" id="CUS06702.1"/>
    </source>
</evidence>
<organism evidence="2 3">
    <name type="scientific">Tuber aestivum</name>
    <name type="common">summer truffle</name>
    <dbReference type="NCBI Taxonomy" id="59557"/>
    <lineage>
        <taxon>Eukaryota</taxon>
        <taxon>Fungi</taxon>
        <taxon>Dikarya</taxon>
        <taxon>Ascomycota</taxon>
        <taxon>Pezizomycotina</taxon>
        <taxon>Pezizomycetes</taxon>
        <taxon>Pezizales</taxon>
        <taxon>Tuberaceae</taxon>
        <taxon>Tuber</taxon>
    </lineage>
</organism>
<dbReference type="EMBL" id="LN891558">
    <property type="protein sequence ID" value="CUS06702.1"/>
    <property type="molecule type" value="Genomic_DNA"/>
</dbReference>
<protein>
    <recommendedName>
        <fullName evidence="1">CHAT domain-containing protein</fullName>
    </recommendedName>
</protein>
<dbReference type="Proteomes" id="UP001412239">
    <property type="component" value="Unassembled WGS sequence"/>
</dbReference>
<dbReference type="InterPro" id="IPR024983">
    <property type="entry name" value="CHAT_dom"/>
</dbReference>